<dbReference type="KEGG" id="ifn:GM661_14880"/>
<dbReference type="GO" id="GO:0051607">
    <property type="term" value="P:defense response to virus"/>
    <property type="evidence" value="ECO:0007669"/>
    <property type="project" value="UniProtKB-KW"/>
</dbReference>
<keyword evidence="4" id="KW-1185">Reference proteome</keyword>
<proteinExistence type="predicted"/>
<dbReference type="NCBIfam" id="TIGR01875">
    <property type="entry name" value="cas_MJ0381"/>
    <property type="match status" value="1"/>
</dbReference>
<comment type="function">
    <text evidence="2">CRISPR (clustered regularly interspaced short palindromic repeat) is an adaptive immune system that provides protection against mobile genetic elements (viruses, transposable elements and conjugative plasmids). CRISPR clusters contain spacers, sequences complementary to antecedent mobile elements, and target invading nucleic acids. CRISPR clusters are transcribed and processed into CRISPR RNA (crRNA).</text>
</comment>
<dbReference type="InterPro" id="IPR010154">
    <property type="entry name" value="CRISPR-assoc_Cas7/Cst2/DevR"/>
</dbReference>
<reference evidence="3" key="1">
    <citation type="submission" date="2019-12" db="EMBL/GenBank/DDBJ databases">
        <authorList>
            <person name="zhang j."/>
            <person name="sun C.M."/>
        </authorList>
    </citation>
    <scope>NUCLEOTIDE SEQUENCE</scope>
    <source>
        <strain evidence="3">NS-1</strain>
    </source>
</reference>
<dbReference type="RefSeq" id="WP_230867544.1">
    <property type="nucleotide sequence ID" value="NZ_CP046640.1"/>
</dbReference>
<accession>A0A8A7KHA8</accession>
<protein>
    <submittedName>
        <fullName evidence="3">Type I-B CRISPR-associated protein Cas7/Cst2/DevR</fullName>
    </submittedName>
</protein>
<evidence type="ECO:0000313" key="3">
    <source>
        <dbReference type="EMBL" id="QTL99148.1"/>
    </source>
</evidence>
<sequence>MGKGLTITVVFEAGSLNYGEGVGNISELKKVNRGNGQTYTFASRQCLGFDIRRLGAELFDWKMDTVTKNGTIQYKKDITIEDSEEMDLFGYMKTASRSNATTRSAAVRLSPAFSMEPYKSDMDFLNNKGLADRIDENPNLANIEQHQSFYTYTMTVDLNRVGKDADIELDNTEKAKRLRELLTIVKLLNRNIRGRQETLSPVFVVGGVYDLANPFFQGRIKLGIRKNNYVINVEPLNDALEIGILDNHVKDNTLIGIIDGIFTNKDEIEKILGDKVLSVENFFKKLELQVAEVYK</sequence>
<dbReference type="EMBL" id="CP046640">
    <property type="protein sequence ID" value="QTL99148.1"/>
    <property type="molecule type" value="Genomic_DNA"/>
</dbReference>
<dbReference type="AlphaFoldDB" id="A0A8A7KHA8"/>
<gene>
    <name evidence="3" type="primary">cas7i</name>
    <name evidence="3" type="ORF">GM661_14880</name>
</gene>
<name>A0A8A7KHA8_9FIRM</name>
<dbReference type="NCBIfam" id="TIGR02585">
    <property type="entry name" value="cas_Cst2_DevR"/>
    <property type="match status" value="1"/>
</dbReference>
<dbReference type="Pfam" id="PF01905">
    <property type="entry name" value="DevR"/>
    <property type="match status" value="1"/>
</dbReference>
<evidence type="ECO:0000313" key="4">
    <source>
        <dbReference type="Proteomes" id="UP000665020"/>
    </source>
</evidence>
<organism evidence="3 4">
    <name type="scientific">Iocasia fonsfrigidae</name>
    <dbReference type="NCBI Taxonomy" id="2682810"/>
    <lineage>
        <taxon>Bacteria</taxon>
        <taxon>Bacillati</taxon>
        <taxon>Bacillota</taxon>
        <taxon>Clostridia</taxon>
        <taxon>Halanaerobiales</taxon>
        <taxon>Halanaerobiaceae</taxon>
        <taxon>Iocasia</taxon>
    </lineage>
</organism>
<evidence type="ECO:0000256" key="1">
    <source>
        <dbReference type="ARBA" id="ARBA00023118"/>
    </source>
</evidence>
<dbReference type="Proteomes" id="UP000665020">
    <property type="component" value="Chromosome"/>
</dbReference>
<evidence type="ECO:0000256" key="2">
    <source>
        <dbReference type="ARBA" id="ARBA00025626"/>
    </source>
</evidence>
<keyword evidence="1" id="KW-0051">Antiviral defense</keyword>
<dbReference type="InterPro" id="IPR013414">
    <property type="entry name" value="Cas7/Cst2/DevR_sub_I-B/Tneap"/>
</dbReference>